<evidence type="ECO:0000313" key="4">
    <source>
        <dbReference type="Proteomes" id="UP001161423"/>
    </source>
</evidence>
<feature type="chain" id="PRO_5045906980" description="ABC-type transport auxiliary lipoprotein component domain-containing protein" evidence="1">
    <location>
        <begin position="18"/>
        <end position="192"/>
    </location>
</feature>
<dbReference type="InterPro" id="IPR005586">
    <property type="entry name" value="ABC_trans_aux"/>
</dbReference>
<protein>
    <recommendedName>
        <fullName evidence="2">ABC-type transport auxiliary lipoprotein component domain-containing protein</fullName>
    </recommendedName>
</protein>
<evidence type="ECO:0000256" key="1">
    <source>
        <dbReference type="SAM" id="SignalP"/>
    </source>
</evidence>
<dbReference type="PROSITE" id="PS51257">
    <property type="entry name" value="PROKAR_LIPOPROTEIN"/>
    <property type="match status" value="1"/>
</dbReference>
<keyword evidence="4" id="KW-1185">Reference proteome</keyword>
<dbReference type="Pfam" id="PF03886">
    <property type="entry name" value="ABC_trans_aux"/>
    <property type="match status" value="1"/>
</dbReference>
<evidence type="ECO:0000259" key="2">
    <source>
        <dbReference type="Pfam" id="PF03886"/>
    </source>
</evidence>
<feature type="signal peptide" evidence="1">
    <location>
        <begin position="1"/>
        <end position="17"/>
    </location>
</feature>
<dbReference type="Proteomes" id="UP001161423">
    <property type="component" value="Unassembled WGS sequence"/>
</dbReference>
<reference evidence="3" key="1">
    <citation type="journal article" date="2014" name="Int. J. Syst. Evol. Microbiol.">
        <title>Complete genome of a new Firmicutes species belonging to the dominant human colonic microbiota ('Ruminococcus bicirculans') reveals two chromosomes and a selective capacity to utilize plant glucans.</title>
        <authorList>
            <consortium name="NISC Comparative Sequencing Program"/>
            <person name="Wegmann U."/>
            <person name="Louis P."/>
            <person name="Goesmann A."/>
            <person name="Henrissat B."/>
            <person name="Duncan S.H."/>
            <person name="Flint H.J."/>
        </authorList>
    </citation>
    <scope>NUCLEOTIDE SEQUENCE</scope>
    <source>
        <strain evidence="3">NBRC 102424</strain>
    </source>
</reference>
<dbReference type="SUPFAM" id="SSF159594">
    <property type="entry name" value="XCC0632-like"/>
    <property type="match status" value="1"/>
</dbReference>
<accession>A0ABQ5TYM0</accession>
<proteinExistence type="predicted"/>
<dbReference type="EMBL" id="BSND01000013">
    <property type="protein sequence ID" value="GLQ00826.1"/>
    <property type="molecule type" value="Genomic_DNA"/>
</dbReference>
<name>A0ABQ5TYM0_9GAMM</name>
<evidence type="ECO:0000313" key="3">
    <source>
        <dbReference type="EMBL" id="GLQ00826.1"/>
    </source>
</evidence>
<comment type="caution">
    <text evidence="3">The sequence shown here is derived from an EMBL/GenBank/DDBJ whole genome shotgun (WGS) entry which is preliminary data.</text>
</comment>
<organism evidence="3 4">
    <name type="scientific">Methylophaga thalassica</name>
    <dbReference type="NCBI Taxonomy" id="40223"/>
    <lineage>
        <taxon>Bacteria</taxon>
        <taxon>Pseudomonadati</taxon>
        <taxon>Pseudomonadota</taxon>
        <taxon>Gammaproteobacteria</taxon>
        <taxon>Thiotrichales</taxon>
        <taxon>Piscirickettsiaceae</taxon>
        <taxon>Methylophaga</taxon>
    </lineage>
</organism>
<feature type="domain" description="ABC-type transport auxiliary lipoprotein component" evidence="2">
    <location>
        <begin position="27"/>
        <end position="182"/>
    </location>
</feature>
<dbReference type="RefSeq" id="WP_273179024.1">
    <property type="nucleotide sequence ID" value="NZ_BSND01000013.1"/>
</dbReference>
<keyword evidence="1" id="KW-0732">Signal</keyword>
<gene>
    <name evidence="3" type="ORF">GCM10007891_26790</name>
</gene>
<sequence>MKRFFIGMLFILLTACASQPVTQTNFYTLPVTQASEQVVSDKTVFIKPVILADFLSNNGVVLQLDDITIHSAQYHQWAEPLTDQLSRALRDRLQAAQSNYRIVNLPSFAKQSTYQLQLEFDQFQGRFDGKAVTSGQWQLMNTAGETLKTQRFSLTQDLPAEGYPVLIRALATNLDKLAAEIAKQLPSEDKQQ</sequence>
<reference evidence="3" key="2">
    <citation type="submission" date="2023-01" db="EMBL/GenBank/DDBJ databases">
        <title>Draft genome sequence of Methylophaga thalassica strain NBRC 102424.</title>
        <authorList>
            <person name="Sun Q."/>
            <person name="Mori K."/>
        </authorList>
    </citation>
    <scope>NUCLEOTIDE SEQUENCE</scope>
    <source>
        <strain evidence="3">NBRC 102424</strain>
    </source>
</reference>
<dbReference type="Gene3D" id="3.40.50.10610">
    <property type="entry name" value="ABC-type transport auxiliary lipoprotein component"/>
    <property type="match status" value="1"/>
</dbReference>